<dbReference type="AlphaFoldDB" id="G8YEI0"/>
<dbReference type="HOGENOM" id="CLU_588068_0_0_1"/>
<dbReference type="InParanoid" id="G8YEI0"/>
<feature type="region of interest" description="Disordered" evidence="1">
    <location>
        <begin position="99"/>
        <end position="118"/>
    </location>
</feature>
<dbReference type="PANTHER" id="PTHR28027:SF2">
    <property type="entry name" value="TRANSCRIPTIONAL REGULATOR MIT1"/>
    <property type="match status" value="1"/>
</dbReference>
<dbReference type="Proteomes" id="UP000005222">
    <property type="component" value="Chromosome I"/>
</dbReference>
<sequence>MYHTENIRPTYYGYIGSREDALLVIQAVLDKRLEAVPRRPTEQERPSLITSGNVFVFTEEDSGIKRWTDGVPWSASRILGRFLIYRELDNTFTTDKKTKKRKASVSWRNTSQGDNKPHDLIKKTFSVNALVPGPDHQSSEVSRSIHLISYYSVDDIINGKLQQPQDVLKDVKVSRILWESSNDSSFGAKTPIDDETYYFLDANYQLQNMMALQKQSQLPLNQPQISPHNPNPYREPFVLVGGTSEALQEPPTNKYHYRILYEPSEQPYYPESEFDNYSRRIPYSTNNLNAPNKVYPMPNTSVAQDYIPDPNPYYANRYSIRSSTNPNFQTPQNSYIPYFSATNQLEAPYNQQPFFIMPNSQQSPVGKRDVHSRDKLYPPNPWNNQPHGDMQNYGSKPYPPYAKPSMDIGQGGQFGPLTQSQMLSHVGRPGMKRNSNPVMDPNKIHEGDFNFTPNTEGDFNTHWYE</sequence>
<protein>
    <submittedName>
        <fullName evidence="2">Piso0_002240 protein</fullName>
    </submittedName>
</protein>
<dbReference type="PANTHER" id="PTHR28027">
    <property type="entry name" value="TRANSCRIPTIONAL REGULATOR MIT1"/>
    <property type="match status" value="1"/>
</dbReference>
<evidence type="ECO:0000256" key="1">
    <source>
        <dbReference type="SAM" id="MobiDB-lite"/>
    </source>
</evidence>
<dbReference type="OrthoDB" id="5572844at2759"/>
<gene>
    <name evidence="2" type="primary">Piso0_002240</name>
    <name evidence="2" type="ORF">GNLVRS01_PISO0I05904g</name>
</gene>
<dbReference type="GO" id="GO:0003677">
    <property type="term" value="F:DNA binding"/>
    <property type="evidence" value="ECO:0007669"/>
    <property type="project" value="TreeGrafter"/>
</dbReference>
<proteinExistence type="predicted"/>
<name>G8YEI0_PICSO</name>
<evidence type="ECO:0000313" key="2">
    <source>
        <dbReference type="EMBL" id="CCE81579.1"/>
    </source>
</evidence>
<dbReference type="InterPro" id="IPR018608">
    <property type="entry name" value="Gti1/Pac2"/>
</dbReference>
<keyword evidence="3" id="KW-1185">Reference proteome</keyword>
<evidence type="ECO:0000313" key="3">
    <source>
        <dbReference type="Proteomes" id="UP000005222"/>
    </source>
</evidence>
<reference evidence="2 3" key="1">
    <citation type="journal article" date="2012" name="G3 (Bethesda)">
        <title>Pichia sorbitophila, an interspecies yeast hybrid reveals early steps of genome resolution following polyploidization.</title>
        <authorList>
            <person name="Leh Louis V."/>
            <person name="Despons L."/>
            <person name="Friedrich A."/>
            <person name="Martin T."/>
            <person name="Durrens P."/>
            <person name="Casaregola S."/>
            <person name="Neuveglise C."/>
            <person name="Fairhead C."/>
            <person name="Marck C."/>
            <person name="Cruz J.A."/>
            <person name="Straub M.L."/>
            <person name="Kugler V."/>
            <person name="Sacerdot C."/>
            <person name="Uzunov Z."/>
            <person name="Thierry A."/>
            <person name="Weiss S."/>
            <person name="Bleykasten C."/>
            <person name="De Montigny J."/>
            <person name="Jacques N."/>
            <person name="Jung P."/>
            <person name="Lemaire M."/>
            <person name="Mallet S."/>
            <person name="Morel G."/>
            <person name="Richard G.F."/>
            <person name="Sarkar A."/>
            <person name="Savel G."/>
            <person name="Schacherer J."/>
            <person name="Seret M.L."/>
            <person name="Talla E."/>
            <person name="Samson G."/>
            <person name="Jubin C."/>
            <person name="Poulain J."/>
            <person name="Vacherie B."/>
            <person name="Barbe V."/>
            <person name="Pelletier E."/>
            <person name="Sherman D.J."/>
            <person name="Westhof E."/>
            <person name="Weissenbach J."/>
            <person name="Baret P.V."/>
            <person name="Wincker P."/>
            <person name="Gaillardin C."/>
            <person name="Dujon B."/>
            <person name="Souciet J.L."/>
        </authorList>
    </citation>
    <scope>NUCLEOTIDE SEQUENCE [LARGE SCALE GENOMIC DNA]</scope>
    <source>
        <strain evidence="3">ATCC MYA-4447 / BCRC 22081 / CBS 7064 / NBRC 10061 / NRRL Y-12695</strain>
    </source>
</reference>
<accession>G8YEI0</accession>
<feature type="region of interest" description="Disordered" evidence="1">
    <location>
        <begin position="428"/>
        <end position="465"/>
    </location>
</feature>
<dbReference type="Pfam" id="PF09729">
    <property type="entry name" value="Gti1_Pac2"/>
    <property type="match status" value="1"/>
</dbReference>
<dbReference type="eggNOG" id="KOG4476">
    <property type="taxonomic scope" value="Eukaryota"/>
</dbReference>
<dbReference type="EMBL" id="FO082051">
    <property type="protein sequence ID" value="CCE81579.1"/>
    <property type="molecule type" value="Genomic_DNA"/>
</dbReference>
<organism evidence="2 3">
    <name type="scientific">Pichia sorbitophila (strain ATCC MYA-4447 / BCRC 22081 / CBS 7064 / NBRC 10061 / NRRL Y-12695)</name>
    <name type="common">Hybrid yeast</name>
    <dbReference type="NCBI Taxonomy" id="559304"/>
    <lineage>
        <taxon>Eukaryota</taxon>
        <taxon>Fungi</taxon>
        <taxon>Dikarya</taxon>
        <taxon>Ascomycota</taxon>
        <taxon>Saccharomycotina</taxon>
        <taxon>Pichiomycetes</taxon>
        <taxon>Debaryomycetaceae</taxon>
        <taxon>Millerozyma</taxon>
    </lineage>
</organism>